<protein>
    <submittedName>
        <fullName evidence="2">Uncharacterized protein</fullName>
    </submittedName>
</protein>
<dbReference type="Gramene" id="EOY03426">
    <property type="protein sequence ID" value="EOY03426"/>
    <property type="gene ID" value="TCM_018484"/>
</dbReference>
<dbReference type="HOGENOM" id="CLU_2643030_0_0_1"/>
<dbReference type="InParanoid" id="A0A061EER5"/>
<dbReference type="Proteomes" id="UP000026915">
    <property type="component" value="Chromosome 4"/>
</dbReference>
<name>A0A061EER5_THECC</name>
<accession>A0A061EER5</accession>
<evidence type="ECO:0000256" key="1">
    <source>
        <dbReference type="SAM" id="MobiDB-lite"/>
    </source>
</evidence>
<proteinExistence type="predicted"/>
<organism evidence="2 3">
    <name type="scientific">Theobroma cacao</name>
    <name type="common">Cacao</name>
    <name type="synonym">Cocoa</name>
    <dbReference type="NCBI Taxonomy" id="3641"/>
    <lineage>
        <taxon>Eukaryota</taxon>
        <taxon>Viridiplantae</taxon>
        <taxon>Streptophyta</taxon>
        <taxon>Embryophyta</taxon>
        <taxon>Tracheophyta</taxon>
        <taxon>Spermatophyta</taxon>
        <taxon>Magnoliopsida</taxon>
        <taxon>eudicotyledons</taxon>
        <taxon>Gunneridae</taxon>
        <taxon>Pentapetalae</taxon>
        <taxon>rosids</taxon>
        <taxon>malvids</taxon>
        <taxon>Malvales</taxon>
        <taxon>Malvaceae</taxon>
        <taxon>Byttnerioideae</taxon>
        <taxon>Theobroma</taxon>
    </lineage>
</organism>
<dbReference type="AlphaFoldDB" id="A0A061EER5"/>
<reference evidence="2 3" key="1">
    <citation type="journal article" date="2013" name="Genome Biol.">
        <title>The genome sequence of the most widely cultivated cacao type and its use to identify candidate genes regulating pod color.</title>
        <authorList>
            <person name="Motamayor J.C."/>
            <person name="Mockaitis K."/>
            <person name="Schmutz J."/>
            <person name="Haiminen N."/>
            <person name="Iii D.L."/>
            <person name="Cornejo O."/>
            <person name="Findley S.D."/>
            <person name="Zheng P."/>
            <person name="Utro F."/>
            <person name="Royaert S."/>
            <person name="Saski C."/>
            <person name="Jenkins J."/>
            <person name="Podicheti R."/>
            <person name="Zhao M."/>
            <person name="Scheffler B.E."/>
            <person name="Stack J.C."/>
            <person name="Feltus F.A."/>
            <person name="Mustiga G.M."/>
            <person name="Amores F."/>
            <person name="Phillips W."/>
            <person name="Marelli J.P."/>
            <person name="May G.D."/>
            <person name="Shapiro H."/>
            <person name="Ma J."/>
            <person name="Bustamante C.D."/>
            <person name="Schnell R.J."/>
            <person name="Main D."/>
            <person name="Gilbert D."/>
            <person name="Parida L."/>
            <person name="Kuhn D.N."/>
        </authorList>
    </citation>
    <scope>NUCLEOTIDE SEQUENCE [LARGE SCALE GENOMIC DNA]</scope>
    <source>
        <strain evidence="3">cv. Matina 1-6</strain>
    </source>
</reference>
<evidence type="ECO:0000313" key="2">
    <source>
        <dbReference type="EMBL" id="EOY03426.1"/>
    </source>
</evidence>
<evidence type="ECO:0000313" key="3">
    <source>
        <dbReference type="Proteomes" id="UP000026915"/>
    </source>
</evidence>
<keyword evidence="3" id="KW-1185">Reference proteome</keyword>
<gene>
    <name evidence="2" type="ORF">TCM_018484</name>
</gene>
<dbReference type="EMBL" id="CM001882">
    <property type="protein sequence ID" value="EOY03426.1"/>
    <property type="molecule type" value="Genomic_DNA"/>
</dbReference>
<sequence>MVEKRRSSLFRQHSMEIQLDLVVGSTESGASRPDPTIGSSTPQPDPAAGKRRSGAIVARSGHMVRQIDVLLHQSPFQ</sequence>
<feature type="region of interest" description="Disordered" evidence="1">
    <location>
        <begin position="23"/>
        <end position="54"/>
    </location>
</feature>